<dbReference type="GO" id="GO:0004359">
    <property type="term" value="F:glutaminase activity"/>
    <property type="evidence" value="ECO:0007669"/>
    <property type="project" value="UniProtKB-UniRule"/>
</dbReference>
<dbReference type="Proteomes" id="UP000535589">
    <property type="component" value="Unassembled WGS sequence"/>
</dbReference>
<sequence length="312" mass="33788">MSSFFSAAQLQEAVDRAFYDHYQNQTGQNADYIPFLANVPSEQCAISLVTAEGAVYQAGDHATPFAIESVSKIFTLALLLDDIGPDSVREKIGAEPTGLPFNSIQALTEHHDKPLTPLVNAGAIATVSLLNATDEAERWQRIHHYFNRLAGRDIALSDALNQSEQSTNFHNRAIAWLLYAAGNCYCDPMEACKVYTQQCSLMISCNDLATMGACLALDGRHPHTQERVLTAGYARYVLAQMTMEGLYDHSGDWFYQVGLPAKSGVGGGIVAVVPGQMAIAAYSSPLDSYGNSVRAQQMITTVASALSLDLLK</sequence>
<name>A0A7X8TRX1_9VIBR</name>
<evidence type="ECO:0000313" key="8">
    <source>
        <dbReference type="Proteomes" id="UP000535589"/>
    </source>
</evidence>
<feature type="binding site" evidence="6">
    <location>
        <position position="164"/>
    </location>
    <ligand>
        <name>substrate</name>
    </ligand>
</feature>
<dbReference type="NCBIfam" id="NF009020">
    <property type="entry name" value="PRK12356.1"/>
    <property type="match status" value="1"/>
</dbReference>
<comment type="caution">
    <text evidence="7">The sequence shown here is derived from an EMBL/GenBank/DDBJ whole genome shotgun (WGS) entry which is preliminary data.</text>
</comment>
<dbReference type="SUPFAM" id="SSF56601">
    <property type="entry name" value="beta-lactamase/transpeptidase-like"/>
    <property type="match status" value="1"/>
</dbReference>
<reference evidence="7 8" key="1">
    <citation type="submission" date="2020-04" db="EMBL/GenBank/DDBJ databases">
        <title>Vibrio sp. SM6, a novel species isolated from seawater.</title>
        <authorList>
            <person name="Wang X."/>
        </authorList>
    </citation>
    <scope>NUCLEOTIDE SEQUENCE [LARGE SCALE GENOMIC DNA]</scope>
    <source>
        <strain evidence="7 8">SM6</strain>
    </source>
</reference>
<keyword evidence="4 6" id="KW-0378">Hydrolase</keyword>
<organism evidence="7 8">
    <name type="scientific">Vibrio agarilyticus</name>
    <dbReference type="NCBI Taxonomy" id="2726741"/>
    <lineage>
        <taxon>Bacteria</taxon>
        <taxon>Pseudomonadati</taxon>
        <taxon>Pseudomonadota</taxon>
        <taxon>Gammaproteobacteria</taxon>
        <taxon>Vibrionales</taxon>
        <taxon>Vibrionaceae</taxon>
        <taxon>Vibrio</taxon>
    </lineage>
</organism>
<dbReference type="EMBL" id="JABAIK010000008">
    <property type="protein sequence ID" value="NLS13108.1"/>
    <property type="molecule type" value="Genomic_DNA"/>
</dbReference>
<comment type="similarity">
    <text evidence="1 6">Belongs to the glutaminase family.</text>
</comment>
<dbReference type="Gene3D" id="3.40.710.10">
    <property type="entry name" value="DD-peptidase/beta-lactamase superfamily"/>
    <property type="match status" value="1"/>
</dbReference>
<dbReference type="NCBIfam" id="TIGR03814">
    <property type="entry name" value="Gln_ase"/>
    <property type="match status" value="1"/>
</dbReference>
<evidence type="ECO:0000256" key="2">
    <source>
        <dbReference type="ARBA" id="ARBA00011881"/>
    </source>
</evidence>
<feature type="binding site" evidence="6">
    <location>
        <position position="120"/>
    </location>
    <ligand>
        <name>substrate</name>
    </ligand>
</feature>
<keyword evidence="6" id="KW-0007">Acetylation</keyword>
<evidence type="ECO:0000313" key="7">
    <source>
        <dbReference type="EMBL" id="NLS13108.1"/>
    </source>
</evidence>
<evidence type="ECO:0000256" key="3">
    <source>
        <dbReference type="ARBA" id="ARBA00012918"/>
    </source>
</evidence>
<comment type="subunit">
    <text evidence="2 6">Homotetramer.</text>
</comment>
<gene>
    <name evidence="6 7" type="primary">glsA</name>
    <name evidence="7" type="ORF">HGP28_09425</name>
</gene>
<dbReference type="InterPro" id="IPR012338">
    <property type="entry name" value="Beta-lactam/transpept-like"/>
</dbReference>
<dbReference type="InterPro" id="IPR015868">
    <property type="entry name" value="Glutaminase"/>
</dbReference>
<dbReference type="EC" id="3.5.1.2" evidence="3 6"/>
<feature type="binding site" evidence="6">
    <location>
        <position position="195"/>
    </location>
    <ligand>
        <name>substrate</name>
    </ligand>
</feature>
<dbReference type="PANTHER" id="PTHR12544">
    <property type="entry name" value="GLUTAMINASE"/>
    <property type="match status" value="1"/>
</dbReference>
<protein>
    <recommendedName>
        <fullName evidence="3 6">Glutaminase</fullName>
        <ecNumber evidence="3 6">3.5.1.2</ecNumber>
    </recommendedName>
</protein>
<feature type="binding site" evidence="6">
    <location>
        <position position="247"/>
    </location>
    <ligand>
        <name>substrate</name>
    </ligand>
</feature>
<evidence type="ECO:0000256" key="1">
    <source>
        <dbReference type="ARBA" id="ARBA00011076"/>
    </source>
</evidence>
<accession>A0A7X8TRX1</accession>
<dbReference type="FunFam" id="3.40.710.10:FF:000005">
    <property type="entry name" value="Glutaminase"/>
    <property type="match status" value="1"/>
</dbReference>
<dbReference type="GO" id="GO:0006537">
    <property type="term" value="P:glutamate biosynthetic process"/>
    <property type="evidence" value="ECO:0007669"/>
    <property type="project" value="TreeGrafter"/>
</dbReference>
<dbReference type="AlphaFoldDB" id="A0A7X8TRX1"/>
<dbReference type="HAMAP" id="MF_00313">
    <property type="entry name" value="Glutaminase"/>
    <property type="match status" value="1"/>
</dbReference>
<evidence type="ECO:0000256" key="5">
    <source>
        <dbReference type="ARBA" id="ARBA00049534"/>
    </source>
</evidence>
<evidence type="ECO:0000256" key="4">
    <source>
        <dbReference type="ARBA" id="ARBA00022801"/>
    </source>
</evidence>
<dbReference type="Pfam" id="PF04960">
    <property type="entry name" value="Glutaminase"/>
    <property type="match status" value="1"/>
</dbReference>
<dbReference type="PANTHER" id="PTHR12544:SF48">
    <property type="entry name" value="GLUTAMINASE 1"/>
    <property type="match status" value="1"/>
</dbReference>
<dbReference type="GO" id="GO:0006543">
    <property type="term" value="P:L-glutamine catabolic process"/>
    <property type="evidence" value="ECO:0007669"/>
    <property type="project" value="TreeGrafter"/>
</dbReference>
<keyword evidence="8" id="KW-1185">Reference proteome</keyword>
<evidence type="ECO:0000256" key="6">
    <source>
        <dbReference type="HAMAP-Rule" id="MF_00313"/>
    </source>
</evidence>
<feature type="binding site" evidence="6">
    <location>
        <position position="265"/>
    </location>
    <ligand>
        <name>substrate</name>
    </ligand>
</feature>
<comment type="catalytic activity">
    <reaction evidence="5 6">
        <text>L-glutamine + H2O = L-glutamate + NH4(+)</text>
        <dbReference type="Rhea" id="RHEA:15889"/>
        <dbReference type="ChEBI" id="CHEBI:15377"/>
        <dbReference type="ChEBI" id="CHEBI:28938"/>
        <dbReference type="ChEBI" id="CHEBI:29985"/>
        <dbReference type="ChEBI" id="CHEBI:58359"/>
        <dbReference type="EC" id="3.5.1.2"/>
    </reaction>
</comment>
<feature type="binding site" evidence="6">
    <location>
        <position position="171"/>
    </location>
    <ligand>
        <name>substrate</name>
    </ligand>
</feature>
<feature type="binding site" evidence="6">
    <location>
        <position position="69"/>
    </location>
    <ligand>
        <name>substrate</name>
    </ligand>
</feature>
<proteinExistence type="inferred from homology"/>
<dbReference type="RefSeq" id="WP_168836208.1">
    <property type="nucleotide sequence ID" value="NZ_JABAIK010000008.1"/>
</dbReference>